<dbReference type="EMBL" id="JBCLYO010000004">
    <property type="protein sequence ID" value="KAL0089987.1"/>
    <property type="molecule type" value="Genomic_DNA"/>
</dbReference>
<feature type="compositionally biased region" description="Pro residues" evidence="2">
    <location>
        <begin position="246"/>
        <end position="255"/>
    </location>
</feature>
<feature type="coiled-coil region" evidence="1">
    <location>
        <begin position="26"/>
        <end position="53"/>
    </location>
</feature>
<name>A0ABR3B4E6_PHYBL</name>
<evidence type="ECO:0000313" key="5">
    <source>
        <dbReference type="Proteomes" id="UP001448207"/>
    </source>
</evidence>
<proteinExistence type="predicted"/>
<protein>
    <recommendedName>
        <fullName evidence="3">UBA domain-containing protein</fullName>
    </recommendedName>
</protein>
<evidence type="ECO:0000256" key="1">
    <source>
        <dbReference type="SAM" id="Coils"/>
    </source>
</evidence>
<dbReference type="SUPFAM" id="SSF46934">
    <property type="entry name" value="UBA-like"/>
    <property type="match status" value="1"/>
</dbReference>
<comment type="caution">
    <text evidence="4">The sequence shown here is derived from an EMBL/GenBank/DDBJ whole genome shotgun (WGS) entry which is preliminary data.</text>
</comment>
<evidence type="ECO:0000259" key="3">
    <source>
        <dbReference type="PROSITE" id="PS50030"/>
    </source>
</evidence>
<dbReference type="SMART" id="SM00165">
    <property type="entry name" value="UBA"/>
    <property type="match status" value="1"/>
</dbReference>
<sequence length="325" mass="36508">MVSPQYTLPKQAVYSFTLERETLEDVKISNQKQREAEEELARKREAYEQEKINKQKIAARKIAPGFLDTDTRILHPKQIYNSGRGAEEDGHEQTTDSEAKDENMEKETRQLMPVRSKSPSQDRVTSSTAFDYLKFEQGLAPPDPWDTPENDMVALRSILGEAKEKTERSPPRKQDSITQMPSPYTPHYSPYIRPSVSSYSKDGYWPFNPQSPNQNYPATSISSGRPAPGPAIPPKFFYDPVKPSQSPRPPPPNIPKAPSEYRSDPGSPNSPPPLPPLPPTTSPLNDLVRELINMGFSRSQAEEALEKNENDLTKATNFLLDQAVG</sequence>
<gene>
    <name evidence="4" type="ORF">J3Q64DRAFT_1808580</name>
</gene>
<feature type="compositionally biased region" description="Polar residues" evidence="2">
    <location>
        <begin position="208"/>
        <end position="223"/>
    </location>
</feature>
<accession>A0ABR3B4E6</accession>
<feature type="compositionally biased region" description="Basic and acidic residues" evidence="2">
    <location>
        <begin position="161"/>
        <end position="175"/>
    </location>
</feature>
<feature type="compositionally biased region" description="Basic and acidic residues" evidence="2">
    <location>
        <begin position="85"/>
        <end position="109"/>
    </location>
</feature>
<evidence type="ECO:0000313" key="4">
    <source>
        <dbReference type="EMBL" id="KAL0089987.1"/>
    </source>
</evidence>
<dbReference type="Pfam" id="PF22562">
    <property type="entry name" value="UBA_7"/>
    <property type="match status" value="1"/>
</dbReference>
<keyword evidence="1" id="KW-0175">Coiled coil</keyword>
<feature type="compositionally biased region" description="Pro residues" evidence="2">
    <location>
        <begin position="268"/>
        <end position="281"/>
    </location>
</feature>
<dbReference type="InterPro" id="IPR009060">
    <property type="entry name" value="UBA-like_sf"/>
</dbReference>
<dbReference type="Proteomes" id="UP001448207">
    <property type="component" value="Unassembled WGS sequence"/>
</dbReference>
<dbReference type="InterPro" id="IPR015940">
    <property type="entry name" value="UBA"/>
</dbReference>
<feature type="compositionally biased region" description="Polar residues" evidence="2">
    <location>
        <begin position="117"/>
        <end position="129"/>
    </location>
</feature>
<feature type="region of interest" description="Disordered" evidence="2">
    <location>
        <begin position="73"/>
        <end position="285"/>
    </location>
</feature>
<dbReference type="Gene3D" id="1.10.8.10">
    <property type="entry name" value="DNA helicase RuvA subunit, C-terminal domain"/>
    <property type="match status" value="1"/>
</dbReference>
<evidence type="ECO:0000256" key="2">
    <source>
        <dbReference type="SAM" id="MobiDB-lite"/>
    </source>
</evidence>
<keyword evidence="5" id="KW-1185">Reference proteome</keyword>
<reference evidence="4 5" key="1">
    <citation type="submission" date="2024-04" db="EMBL/GenBank/DDBJ databases">
        <title>Symmetric and asymmetric DNA N6-adenine methylation regulates different biological responses in Mucorales.</title>
        <authorList>
            <consortium name="Lawrence Berkeley National Laboratory"/>
            <person name="Lax C."/>
            <person name="Mondo S.J."/>
            <person name="Osorio-Concepcion M."/>
            <person name="Muszewska A."/>
            <person name="Corrochano-Luque M."/>
            <person name="Gutierrez G."/>
            <person name="Riley R."/>
            <person name="Lipzen A."/>
            <person name="Guo J."/>
            <person name="Hundley H."/>
            <person name="Amirebrahimi M."/>
            <person name="Ng V."/>
            <person name="Lorenzo-Gutierrez D."/>
            <person name="Binder U."/>
            <person name="Yang J."/>
            <person name="Song Y."/>
            <person name="Canovas D."/>
            <person name="Navarro E."/>
            <person name="Freitag M."/>
            <person name="Gabaldon T."/>
            <person name="Grigoriev I.V."/>
            <person name="Corrochano L.M."/>
            <person name="Nicolas F.E."/>
            <person name="Garre V."/>
        </authorList>
    </citation>
    <scope>NUCLEOTIDE SEQUENCE [LARGE SCALE GENOMIC DNA]</scope>
    <source>
        <strain evidence="4 5">L51</strain>
    </source>
</reference>
<dbReference type="PROSITE" id="PS50030">
    <property type="entry name" value="UBA"/>
    <property type="match status" value="1"/>
</dbReference>
<feature type="domain" description="UBA" evidence="3">
    <location>
        <begin position="283"/>
        <end position="322"/>
    </location>
</feature>
<organism evidence="4 5">
    <name type="scientific">Phycomyces blakesleeanus</name>
    <dbReference type="NCBI Taxonomy" id="4837"/>
    <lineage>
        <taxon>Eukaryota</taxon>
        <taxon>Fungi</taxon>
        <taxon>Fungi incertae sedis</taxon>
        <taxon>Mucoromycota</taxon>
        <taxon>Mucoromycotina</taxon>
        <taxon>Mucoromycetes</taxon>
        <taxon>Mucorales</taxon>
        <taxon>Phycomycetaceae</taxon>
        <taxon>Phycomyces</taxon>
    </lineage>
</organism>